<dbReference type="GO" id="GO:0042910">
    <property type="term" value="F:xenobiotic transmembrane transporter activity"/>
    <property type="evidence" value="ECO:0007669"/>
    <property type="project" value="InterPro"/>
</dbReference>
<protein>
    <recommendedName>
        <fullName evidence="3">Multidrug export protein MepA</fullName>
    </recommendedName>
</protein>
<dbReference type="GO" id="GO:0005886">
    <property type="term" value="C:plasma membrane"/>
    <property type="evidence" value="ECO:0007669"/>
    <property type="project" value="UniProtKB-SubCell"/>
</dbReference>
<comment type="similarity">
    <text evidence="2">Belongs to the multi antimicrobial extrusion (MATE) (TC 2.A.66.1) family. MepA subfamily.</text>
</comment>
<feature type="transmembrane region" description="Helical" evidence="10">
    <location>
        <begin position="167"/>
        <end position="186"/>
    </location>
</feature>
<evidence type="ECO:0000313" key="12">
    <source>
        <dbReference type="Proteomes" id="UP000290567"/>
    </source>
</evidence>
<feature type="transmembrane region" description="Helical" evidence="10">
    <location>
        <begin position="319"/>
        <end position="342"/>
    </location>
</feature>
<feature type="transmembrane region" description="Helical" evidence="10">
    <location>
        <begin position="410"/>
        <end position="432"/>
    </location>
</feature>
<dbReference type="GO" id="GO:0046677">
    <property type="term" value="P:response to antibiotic"/>
    <property type="evidence" value="ECO:0007669"/>
    <property type="project" value="UniProtKB-KW"/>
</dbReference>
<evidence type="ECO:0000256" key="2">
    <source>
        <dbReference type="ARBA" id="ARBA00008417"/>
    </source>
</evidence>
<dbReference type="GO" id="GO:0015297">
    <property type="term" value="F:antiporter activity"/>
    <property type="evidence" value="ECO:0007669"/>
    <property type="project" value="InterPro"/>
</dbReference>
<evidence type="ECO:0000256" key="8">
    <source>
        <dbReference type="ARBA" id="ARBA00023136"/>
    </source>
</evidence>
<dbReference type="Proteomes" id="UP000290567">
    <property type="component" value="Unassembled WGS sequence"/>
</dbReference>
<dbReference type="InterPro" id="IPR002528">
    <property type="entry name" value="MATE_fam"/>
</dbReference>
<feature type="transmembrane region" description="Helical" evidence="10">
    <location>
        <begin position="46"/>
        <end position="70"/>
    </location>
</feature>
<feature type="transmembrane region" description="Helical" evidence="10">
    <location>
        <begin position="14"/>
        <end position="34"/>
    </location>
</feature>
<comment type="subcellular location">
    <subcellularLocation>
        <location evidence="1">Cell membrane</location>
        <topology evidence="1">Multi-pass membrane protein</topology>
    </subcellularLocation>
</comment>
<keyword evidence="12" id="KW-1185">Reference proteome</keyword>
<dbReference type="PIRSF" id="PIRSF006603">
    <property type="entry name" value="DinF"/>
    <property type="match status" value="1"/>
</dbReference>
<reference evidence="12" key="1">
    <citation type="submission" date="2019-02" db="EMBL/GenBank/DDBJ databases">
        <title>Draft genome sequence of Enterococcus sp. Gos25-1.</title>
        <authorList>
            <person name="Tanaka N."/>
            <person name="Shiwa Y."/>
            <person name="Fujita N."/>
        </authorList>
    </citation>
    <scope>NUCLEOTIDE SEQUENCE [LARGE SCALE GENOMIC DNA]</scope>
    <source>
        <strain evidence="12">Gos25-1</strain>
    </source>
</reference>
<dbReference type="InterPro" id="IPR048279">
    <property type="entry name" value="MdtK-like"/>
</dbReference>
<dbReference type="InterPro" id="IPR045070">
    <property type="entry name" value="MATE_MepA-like"/>
</dbReference>
<keyword evidence="5" id="KW-1003">Cell membrane</keyword>
<keyword evidence="4" id="KW-0813">Transport</keyword>
<keyword evidence="6 10" id="KW-0812">Transmembrane</keyword>
<feature type="transmembrane region" description="Helical" evidence="10">
    <location>
        <begin position="234"/>
        <end position="258"/>
    </location>
</feature>
<feature type="transmembrane region" description="Helical" evidence="10">
    <location>
        <begin position="354"/>
        <end position="376"/>
    </location>
</feature>
<keyword evidence="9" id="KW-0046">Antibiotic resistance</keyword>
<evidence type="ECO:0000256" key="4">
    <source>
        <dbReference type="ARBA" id="ARBA00022448"/>
    </source>
</evidence>
<evidence type="ECO:0000256" key="3">
    <source>
        <dbReference type="ARBA" id="ARBA00022106"/>
    </source>
</evidence>
<dbReference type="PANTHER" id="PTHR43823:SF3">
    <property type="entry name" value="MULTIDRUG EXPORT PROTEIN MEPA"/>
    <property type="match status" value="1"/>
</dbReference>
<evidence type="ECO:0000256" key="1">
    <source>
        <dbReference type="ARBA" id="ARBA00004651"/>
    </source>
</evidence>
<dbReference type="PANTHER" id="PTHR43823">
    <property type="entry name" value="SPORULATION PROTEIN YKVU"/>
    <property type="match status" value="1"/>
</dbReference>
<feature type="transmembrane region" description="Helical" evidence="10">
    <location>
        <begin position="270"/>
        <end position="289"/>
    </location>
</feature>
<dbReference type="InterPro" id="IPR051327">
    <property type="entry name" value="MATE_MepA_subfamily"/>
</dbReference>
<dbReference type="OrthoDB" id="9811110at2"/>
<evidence type="ECO:0000256" key="10">
    <source>
        <dbReference type="SAM" id="Phobius"/>
    </source>
</evidence>
<evidence type="ECO:0000256" key="5">
    <source>
        <dbReference type="ARBA" id="ARBA00022475"/>
    </source>
</evidence>
<keyword evidence="7 10" id="KW-1133">Transmembrane helix</keyword>
<feature type="transmembrane region" description="Helical" evidence="10">
    <location>
        <begin position="134"/>
        <end position="155"/>
    </location>
</feature>
<evidence type="ECO:0000256" key="6">
    <source>
        <dbReference type="ARBA" id="ARBA00022692"/>
    </source>
</evidence>
<evidence type="ECO:0000313" key="11">
    <source>
        <dbReference type="EMBL" id="GCF92733.1"/>
    </source>
</evidence>
<dbReference type="Pfam" id="PF01554">
    <property type="entry name" value="MatE"/>
    <property type="match status" value="2"/>
</dbReference>
<accession>A0A4P5PGV7</accession>
<feature type="transmembrane region" description="Helical" evidence="10">
    <location>
        <begin position="91"/>
        <end position="114"/>
    </location>
</feature>
<keyword evidence="8 10" id="KW-0472">Membrane</keyword>
<organism evidence="11 12">
    <name type="scientific">Enterococcus florum</name>
    <dbReference type="NCBI Taxonomy" id="2480627"/>
    <lineage>
        <taxon>Bacteria</taxon>
        <taxon>Bacillati</taxon>
        <taxon>Bacillota</taxon>
        <taxon>Bacilli</taxon>
        <taxon>Lactobacillales</taxon>
        <taxon>Enterococcaceae</taxon>
        <taxon>Enterococcus</taxon>
    </lineage>
</organism>
<dbReference type="RefSeq" id="WP_146621231.1">
    <property type="nucleotide sequence ID" value="NZ_BJCC01000006.1"/>
</dbReference>
<name>A0A4P5PGV7_9ENTE</name>
<feature type="transmembrane region" description="Helical" evidence="10">
    <location>
        <begin position="192"/>
        <end position="213"/>
    </location>
</feature>
<dbReference type="EMBL" id="BJCC01000006">
    <property type="protein sequence ID" value="GCF92733.1"/>
    <property type="molecule type" value="Genomic_DNA"/>
</dbReference>
<gene>
    <name evidence="11" type="ORF">NRIC_06240</name>
</gene>
<proteinExistence type="inferred from homology"/>
<sequence>MSQTQKTRGLGKELSRYAIPAVIGMVVSSLYNIIDGIFVGRGVGELGLGAINIVYPFIMLEIALTMLIGIGGANQFSINRGRQKEQVANNIFLQSLYLLVAIGILLNVFVLIFTPTVGRLLGANDTLLPYVREYLWWIALFGTIYIPGLGLSIFVRNDNAPRRELAGTLTGTVVNIVLDYLFIMVFDMGLAGAAIATGIGQTISVLIFATHFLQEKRVLRFTKVYWNKQDIQKILFNGLPTFLMEFSQSVVAFSFNLVLMSVVGAIGVSYYSIVMYICSMFNMVLIGLTQGTQPIMSFRYGQAELDSVRAVRKMAIKAALTATILIYAAVFFFGDSLSAIFVTRSPELTEMAAAMMKVYFLAFFPIGVTLMNILYFQVTEQSIMAILLSFLRCVGFIQLALLLLPPFLGVVGIYLAFFCGELCHYLLSELFLKFSKRERPLKIYKGV</sequence>
<dbReference type="CDD" id="cd13143">
    <property type="entry name" value="MATE_MepA_like"/>
    <property type="match status" value="1"/>
</dbReference>
<comment type="caution">
    <text evidence="11">The sequence shown here is derived from an EMBL/GenBank/DDBJ whole genome shotgun (WGS) entry which is preliminary data.</text>
</comment>
<evidence type="ECO:0000256" key="7">
    <source>
        <dbReference type="ARBA" id="ARBA00022989"/>
    </source>
</evidence>
<dbReference type="AlphaFoldDB" id="A0A4P5PGV7"/>
<feature type="transmembrane region" description="Helical" evidence="10">
    <location>
        <begin position="383"/>
        <end position="404"/>
    </location>
</feature>
<evidence type="ECO:0000256" key="9">
    <source>
        <dbReference type="ARBA" id="ARBA00023251"/>
    </source>
</evidence>